<feature type="transmembrane region" description="Helical" evidence="13">
    <location>
        <begin position="107"/>
        <end position="127"/>
    </location>
</feature>
<dbReference type="AlphaFoldDB" id="A0A810BMX9"/>
<comment type="similarity">
    <text evidence="2">Belongs to the TMEM175 family.</text>
</comment>
<keyword evidence="9" id="KW-0406">Ion transport</keyword>
<evidence type="ECO:0000256" key="4">
    <source>
        <dbReference type="ARBA" id="ARBA00022538"/>
    </source>
</evidence>
<evidence type="ECO:0000256" key="2">
    <source>
        <dbReference type="ARBA" id="ARBA00006920"/>
    </source>
</evidence>
<name>A0A810BMX9_9BRAD</name>
<keyword evidence="7" id="KW-0630">Potassium</keyword>
<evidence type="ECO:0000313" key="15">
    <source>
        <dbReference type="EMBL" id="BCE77189.1"/>
    </source>
</evidence>
<comment type="catalytic activity">
    <reaction evidence="12">
        <text>K(+)(in) = K(+)(out)</text>
        <dbReference type="Rhea" id="RHEA:29463"/>
        <dbReference type="ChEBI" id="CHEBI:29103"/>
    </reaction>
</comment>
<proteinExistence type="inferred from homology"/>
<sequence>MSSIKQDTQPPTELHDHFPWPHVRLSGTDRLENFSDNVFSITITLLVAEIVRPEYTPGQLLEKLAAQWPSYIAFLASFGYAGVIWLNHRAVFARVRYCDRSLHMANLFLLLTSALIPFPTAILSAAIQSGSELDAQIAVSVYAALAGAMCLAWLLVFHVLSVHRYLVEPGVDPRFFPNERFRAVLGVALYAIAGAAGWLVTPKLALLIFLALPVFYGITSEGLMETQIRLQFGRARRAERTARRAMEPGKSPS</sequence>
<evidence type="ECO:0000256" key="1">
    <source>
        <dbReference type="ARBA" id="ARBA00004141"/>
    </source>
</evidence>
<keyword evidence="4" id="KW-0633">Potassium transport</keyword>
<dbReference type="GO" id="GO:0015252">
    <property type="term" value="F:proton channel activity"/>
    <property type="evidence" value="ECO:0007669"/>
    <property type="project" value="InterPro"/>
</dbReference>
<reference evidence="14" key="1">
    <citation type="submission" date="2020-05" db="EMBL/GenBank/DDBJ databases">
        <title>Complete genome sequence of Bradyrhizobium diazoefficiens XF2 isolated from soybean nodule.</title>
        <authorList>
            <person name="Noda R."/>
            <person name="Kakizaki K."/>
            <person name="Minamisawa K."/>
        </authorList>
    </citation>
    <scope>NUCLEOTIDE SEQUENCE</scope>
    <source>
        <strain evidence="14">XF2</strain>
    </source>
</reference>
<keyword evidence="10 13" id="KW-0472">Membrane</keyword>
<dbReference type="Pfam" id="PF06736">
    <property type="entry name" value="TMEM175"/>
    <property type="match status" value="1"/>
</dbReference>
<dbReference type="GO" id="GO:0016020">
    <property type="term" value="C:membrane"/>
    <property type="evidence" value="ECO:0007669"/>
    <property type="project" value="UniProtKB-SubCell"/>
</dbReference>
<keyword evidence="8 13" id="KW-1133">Transmembrane helix</keyword>
<evidence type="ECO:0000256" key="7">
    <source>
        <dbReference type="ARBA" id="ARBA00022958"/>
    </source>
</evidence>
<organism evidence="15">
    <name type="scientific">Bradyrhizobium diazoefficiens</name>
    <dbReference type="NCBI Taxonomy" id="1355477"/>
    <lineage>
        <taxon>Bacteria</taxon>
        <taxon>Pseudomonadati</taxon>
        <taxon>Pseudomonadota</taxon>
        <taxon>Alphaproteobacteria</taxon>
        <taxon>Hyphomicrobiales</taxon>
        <taxon>Nitrobacteraceae</taxon>
        <taxon>Bradyrhizobium</taxon>
    </lineage>
</organism>
<evidence type="ECO:0000256" key="11">
    <source>
        <dbReference type="ARBA" id="ARBA00023303"/>
    </source>
</evidence>
<dbReference type="PANTHER" id="PTHR31462">
    <property type="entry name" value="ENDOSOMAL/LYSOSOMAL POTASSIUM CHANNEL TMEM175"/>
    <property type="match status" value="1"/>
</dbReference>
<evidence type="ECO:0000256" key="5">
    <source>
        <dbReference type="ARBA" id="ARBA00022692"/>
    </source>
</evidence>
<evidence type="ECO:0000256" key="13">
    <source>
        <dbReference type="SAM" id="Phobius"/>
    </source>
</evidence>
<keyword evidence="11" id="KW-0407">Ion channel</keyword>
<dbReference type="EMBL" id="AP023097">
    <property type="protein sequence ID" value="BCE77189.1"/>
    <property type="molecule type" value="Genomic_DNA"/>
</dbReference>
<dbReference type="PANTHER" id="PTHR31462:SF5">
    <property type="entry name" value="ENDOSOMAL_LYSOSOMAL PROTON CHANNEL TMEM175"/>
    <property type="match status" value="1"/>
</dbReference>
<evidence type="ECO:0008006" key="16">
    <source>
        <dbReference type="Google" id="ProtNLM"/>
    </source>
</evidence>
<evidence type="ECO:0000256" key="10">
    <source>
        <dbReference type="ARBA" id="ARBA00023136"/>
    </source>
</evidence>
<gene>
    <name evidence="14" type="ORF">XF2B_73420</name>
    <name evidence="15" type="ORF">XF8B_73000</name>
</gene>
<evidence type="ECO:0000256" key="6">
    <source>
        <dbReference type="ARBA" id="ARBA00022826"/>
    </source>
</evidence>
<evidence type="ECO:0000256" key="8">
    <source>
        <dbReference type="ARBA" id="ARBA00022989"/>
    </source>
</evidence>
<evidence type="ECO:0000313" key="14">
    <source>
        <dbReference type="EMBL" id="BCE33573.1"/>
    </source>
</evidence>
<protein>
    <recommendedName>
        <fullName evidence="16">DUF1211 domain-containing protein</fullName>
    </recommendedName>
</protein>
<dbReference type="GO" id="GO:0005267">
    <property type="term" value="F:potassium channel activity"/>
    <property type="evidence" value="ECO:0007669"/>
    <property type="project" value="UniProtKB-KW"/>
</dbReference>
<feature type="transmembrane region" description="Helical" evidence="13">
    <location>
        <begin position="181"/>
        <end position="200"/>
    </location>
</feature>
<feature type="transmembrane region" description="Helical" evidence="13">
    <location>
        <begin position="139"/>
        <end position="160"/>
    </location>
</feature>
<accession>A0A810BMX9</accession>
<dbReference type="EMBL" id="AP023092">
    <property type="protein sequence ID" value="BCE33573.1"/>
    <property type="molecule type" value="Genomic_DNA"/>
</dbReference>
<comment type="subcellular location">
    <subcellularLocation>
        <location evidence="1">Membrane</location>
        <topology evidence="1">Multi-pass membrane protein</topology>
    </subcellularLocation>
</comment>
<keyword evidence="6" id="KW-0631">Potassium channel</keyword>
<keyword evidence="3" id="KW-0813">Transport</keyword>
<keyword evidence="5 13" id="KW-0812">Transmembrane</keyword>
<evidence type="ECO:0000256" key="12">
    <source>
        <dbReference type="ARBA" id="ARBA00034430"/>
    </source>
</evidence>
<evidence type="ECO:0000256" key="3">
    <source>
        <dbReference type="ARBA" id="ARBA00022448"/>
    </source>
</evidence>
<reference evidence="15" key="2">
    <citation type="submission" date="2020-05" db="EMBL/GenBank/DDBJ databases">
        <title>Complete genome sequence of Bradyrhizobium diazoefficiens XF8 isolated from soybean nodule.</title>
        <authorList>
            <person name="Noda R."/>
            <person name="Kakizaki K."/>
            <person name="Minamisawa K."/>
        </authorList>
    </citation>
    <scope>NUCLEOTIDE SEQUENCE</scope>
    <source>
        <strain evidence="15">XF8</strain>
    </source>
</reference>
<dbReference type="InterPro" id="IPR010617">
    <property type="entry name" value="TMEM175-like"/>
</dbReference>
<feature type="transmembrane region" description="Helical" evidence="13">
    <location>
        <begin position="68"/>
        <end position="86"/>
    </location>
</feature>
<feature type="transmembrane region" description="Helical" evidence="13">
    <location>
        <begin position="206"/>
        <end position="224"/>
    </location>
</feature>
<evidence type="ECO:0000256" key="9">
    <source>
        <dbReference type="ARBA" id="ARBA00023065"/>
    </source>
</evidence>